<protein>
    <submittedName>
        <fullName evidence="1">Uncharacterized protein</fullName>
    </submittedName>
</protein>
<sequence>MTAQHSAADLDLIRRFPERIGYLNLEQVDPAVIERAHAADVPIPQAVCTAGVEALRSGRRTGVRLEER</sequence>
<gene>
    <name evidence="1" type="ORF">SAMN04488085_103372</name>
</gene>
<dbReference type="EMBL" id="FOSW01000003">
    <property type="protein sequence ID" value="SFK76873.1"/>
    <property type="molecule type" value="Genomic_DNA"/>
</dbReference>
<keyword evidence="2" id="KW-1185">Reference proteome</keyword>
<dbReference type="Proteomes" id="UP000199152">
    <property type="component" value="Unassembled WGS sequence"/>
</dbReference>
<name>A0A1I4C7W0_9ACTN</name>
<dbReference type="RefSeq" id="WP_091322561.1">
    <property type="nucleotide sequence ID" value="NZ_FOSW01000003.1"/>
</dbReference>
<dbReference type="InParanoid" id="A0A1I4C7W0"/>
<accession>A0A1I4C7W0</accession>
<dbReference type="STRING" id="504800.SAMN04488085_103372"/>
<dbReference type="AlphaFoldDB" id="A0A1I4C7W0"/>
<reference evidence="1 2" key="1">
    <citation type="submission" date="2016-10" db="EMBL/GenBank/DDBJ databases">
        <authorList>
            <person name="de Groot N.N."/>
        </authorList>
    </citation>
    <scope>NUCLEOTIDE SEQUENCE [LARGE SCALE GENOMIC DNA]</scope>
    <source>
        <strain evidence="1 2">DSM 45317</strain>
    </source>
</reference>
<proteinExistence type="predicted"/>
<organism evidence="1 2">
    <name type="scientific">Geodermatophilus ruber</name>
    <dbReference type="NCBI Taxonomy" id="504800"/>
    <lineage>
        <taxon>Bacteria</taxon>
        <taxon>Bacillati</taxon>
        <taxon>Actinomycetota</taxon>
        <taxon>Actinomycetes</taxon>
        <taxon>Geodermatophilales</taxon>
        <taxon>Geodermatophilaceae</taxon>
        <taxon>Geodermatophilus</taxon>
    </lineage>
</organism>
<evidence type="ECO:0000313" key="2">
    <source>
        <dbReference type="Proteomes" id="UP000199152"/>
    </source>
</evidence>
<evidence type="ECO:0000313" key="1">
    <source>
        <dbReference type="EMBL" id="SFK76873.1"/>
    </source>
</evidence>
<dbReference type="OrthoDB" id="104997at2"/>